<keyword evidence="9" id="KW-1185">Reference proteome</keyword>
<dbReference type="PANTHER" id="PTHR30518">
    <property type="entry name" value="ENDOLYTIC MUREIN TRANSGLYCOSYLASE"/>
    <property type="match status" value="1"/>
</dbReference>
<dbReference type="Pfam" id="PF02618">
    <property type="entry name" value="YceG"/>
    <property type="match status" value="1"/>
</dbReference>
<dbReference type="InterPro" id="IPR003770">
    <property type="entry name" value="MLTG-like"/>
</dbReference>
<keyword evidence="2 7" id="KW-0812">Transmembrane</keyword>
<reference evidence="9" key="1">
    <citation type="journal article" date="2019" name="Int. J. Syst. Evol. Microbiol.">
        <title>The Global Catalogue of Microorganisms (GCM) 10K type strain sequencing project: providing services to taxonomists for standard genome sequencing and annotation.</title>
        <authorList>
            <consortium name="The Broad Institute Genomics Platform"/>
            <consortium name="The Broad Institute Genome Sequencing Center for Infectious Disease"/>
            <person name="Wu L."/>
            <person name="Ma J."/>
        </authorList>
    </citation>
    <scope>NUCLEOTIDE SEQUENCE [LARGE SCALE GENOMIC DNA]</scope>
    <source>
        <strain evidence="9">CGMCC 4.7426</strain>
    </source>
</reference>
<dbReference type="Gene3D" id="3.30.1490.480">
    <property type="entry name" value="Endolytic murein transglycosylase"/>
    <property type="match status" value="1"/>
</dbReference>
<accession>A0ABV9DJW8</accession>
<dbReference type="HAMAP" id="MF_02065">
    <property type="entry name" value="MltG"/>
    <property type="match status" value="1"/>
</dbReference>
<organism evidence="8 9">
    <name type="scientific">Virgibacillus kekensis</name>
    <dbReference type="NCBI Taxonomy" id="202261"/>
    <lineage>
        <taxon>Bacteria</taxon>
        <taxon>Bacillati</taxon>
        <taxon>Bacillota</taxon>
        <taxon>Bacilli</taxon>
        <taxon>Bacillales</taxon>
        <taxon>Bacillaceae</taxon>
        <taxon>Virgibacillus</taxon>
    </lineage>
</organism>
<evidence type="ECO:0000256" key="3">
    <source>
        <dbReference type="ARBA" id="ARBA00022989"/>
    </source>
</evidence>
<protein>
    <recommendedName>
        <fullName evidence="7">Endolytic murein transglycosylase</fullName>
        <ecNumber evidence="7">4.2.2.29</ecNumber>
    </recommendedName>
    <alternativeName>
        <fullName evidence="7">Peptidoglycan lytic transglycosylase</fullName>
    </alternativeName>
    <alternativeName>
        <fullName evidence="7">Peptidoglycan polymerization terminase</fullName>
    </alternativeName>
</protein>
<evidence type="ECO:0000256" key="7">
    <source>
        <dbReference type="HAMAP-Rule" id="MF_02065"/>
    </source>
</evidence>
<keyword evidence="5 7" id="KW-0456">Lyase</keyword>
<comment type="function">
    <text evidence="7">Functions as a peptidoglycan terminase that cleaves nascent peptidoglycan strands endolytically to terminate their elongation.</text>
</comment>
<evidence type="ECO:0000313" key="8">
    <source>
        <dbReference type="EMBL" id="MFC4558902.1"/>
    </source>
</evidence>
<evidence type="ECO:0000313" key="9">
    <source>
        <dbReference type="Proteomes" id="UP001595989"/>
    </source>
</evidence>
<evidence type="ECO:0000256" key="4">
    <source>
        <dbReference type="ARBA" id="ARBA00023136"/>
    </source>
</evidence>
<evidence type="ECO:0000256" key="2">
    <source>
        <dbReference type="ARBA" id="ARBA00022692"/>
    </source>
</evidence>
<sequence>MSKKKKSGDYMNNLVKRSEDAKTVRRIVAVIIVSLVLILVVGGISGYMYVKSALEPVNPDSDKEVKVEIPMGSSTSAIASTLEENGIIKDARVFRFYIKFKNESNFQAGEYKLSPSMAIDEIINALKNGKVLEEPVYTITIPEGKTIEEIAEIYANKLPFSKKEFLEVVNNPEYIELLINSYPNVLSNVILNPDIRTPLEGYLFAATYNFYDNKPGVKAVVEKMLEKTVTVVTPYLNEISARDLSVHEALTMASLVEKEASSEKQRRKIASVFYNRMEAGMRLQTDPTVLYALGEHKDRVLYKDLEVESPYNTYFVDKLPIGPISNFAEISLQAAVNPQETAFKYFLHDSEGNIHFAETHQEHQTLKQKYIN</sequence>
<comment type="subcellular location">
    <subcellularLocation>
        <location evidence="7">Cell membrane</location>
        <topology evidence="7">Single-pass membrane protein</topology>
    </subcellularLocation>
</comment>
<dbReference type="CDD" id="cd08010">
    <property type="entry name" value="MltG_like"/>
    <property type="match status" value="1"/>
</dbReference>
<comment type="caution">
    <text evidence="8">The sequence shown here is derived from an EMBL/GenBank/DDBJ whole genome shotgun (WGS) entry which is preliminary data.</text>
</comment>
<evidence type="ECO:0000256" key="5">
    <source>
        <dbReference type="ARBA" id="ARBA00023239"/>
    </source>
</evidence>
<evidence type="ECO:0000256" key="1">
    <source>
        <dbReference type="ARBA" id="ARBA00022475"/>
    </source>
</evidence>
<keyword evidence="4 7" id="KW-0472">Membrane</keyword>
<dbReference type="Proteomes" id="UP001595989">
    <property type="component" value="Unassembled WGS sequence"/>
</dbReference>
<dbReference type="EC" id="4.2.2.29" evidence="7"/>
<comment type="similarity">
    <text evidence="7">Belongs to the transglycosylase MltG family.</text>
</comment>
<feature type="site" description="Important for catalytic activity" evidence="7">
    <location>
        <position position="259"/>
    </location>
</feature>
<dbReference type="PANTHER" id="PTHR30518:SF2">
    <property type="entry name" value="ENDOLYTIC MUREIN TRANSGLYCOSYLASE"/>
    <property type="match status" value="1"/>
</dbReference>
<evidence type="ECO:0000256" key="6">
    <source>
        <dbReference type="ARBA" id="ARBA00023316"/>
    </source>
</evidence>
<comment type="catalytic activity">
    <reaction evidence="7">
        <text>a peptidoglycan chain = a peptidoglycan chain with N-acetyl-1,6-anhydromuramyl-[peptide] at the reducing end + a peptidoglycan chain with N-acetylglucosamine at the non-reducing end.</text>
        <dbReference type="EC" id="4.2.2.29"/>
    </reaction>
</comment>
<dbReference type="EMBL" id="JBHSFU010000006">
    <property type="protein sequence ID" value="MFC4558902.1"/>
    <property type="molecule type" value="Genomic_DNA"/>
</dbReference>
<keyword evidence="6 7" id="KW-0961">Cell wall biogenesis/degradation</keyword>
<gene>
    <name evidence="7 8" type="primary">mltG</name>
    <name evidence="8" type="ORF">ACFO3D_11860</name>
</gene>
<feature type="transmembrane region" description="Helical" evidence="7">
    <location>
        <begin position="27"/>
        <end position="50"/>
    </location>
</feature>
<dbReference type="RefSeq" id="WP_390296212.1">
    <property type="nucleotide sequence ID" value="NZ_JBHSFU010000006.1"/>
</dbReference>
<keyword evidence="1 7" id="KW-1003">Cell membrane</keyword>
<keyword evidence="3 7" id="KW-1133">Transmembrane helix</keyword>
<dbReference type="NCBIfam" id="TIGR00247">
    <property type="entry name" value="endolytic transglycosylase MltG"/>
    <property type="match status" value="1"/>
</dbReference>
<name>A0ABV9DJW8_9BACI</name>
<proteinExistence type="inferred from homology"/>